<dbReference type="FunFam" id="3.20.20.360:FF:000001">
    <property type="entry name" value="Malate synthase"/>
    <property type="match status" value="1"/>
</dbReference>
<dbReference type="NCBIfam" id="TIGR01344">
    <property type="entry name" value="malate_syn_A"/>
    <property type="match status" value="1"/>
</dbReference>
<dbReference type="GO" id="GO:0006097">
    <property type="term" value="P:glyoxylate cycle"/>
    <property type="evidence" value="ECO:0007669"/>
    <property type="project" value="UniProtKB-KW"/>
</dbReference>
<evidence type="ECO:0000256" key="6">
    <source>
        <dbReference type="ARBA" id="ARBA00047918"/>
    </source>
</evidence>
<keyword evidence="3" id="KW-0329">Glyoxylate bypass</keyword>
<dbReference type="PIRSF" id="PIRSF001363">
    <property type="entry name" value="Malate_synth"/>
    <property type="match status" value="1"/>
</dbReference>
<evidence type="ECO:0000256" key="4">
    <source>
        <dbReference type="ARBA" id="ARBA00022532"/>
    </source>
</evidence>
<dbReference type="Pfam" id="PF20659">
    <property type="entry name" value="MS_C"/>
    <property type="match status" value="1"/>
</dbReference>
<dbReference type="AlphaFoldDB" id="A0A220VDK4"/>
<gene>
    <name evidence="10" type="primary">aceB</name>
    <name evidence="10" type="ORF">CF386_05120</name>
</gene>
<dbReference type="Gene3D" id="1.20.1220.12">
    <property type="entry name" value="Malate synthase, domain III"/>
    <property type="match status" value="1"/>
</dbReference>
<accession>A0A220VDK4</accession>
<evidence type="ECO:0000313" key="10">
    <source>
        <dbReference type="EMBL" id="ASK78429.1"/>
    </source>
</evidence>
<dbReference type="InterPro" id="IPR006252">
    <property type="entry name" value="Malate_synthA"/>
</dbReference>
<evidence type="ECO:0000259" key="9">
    <source>
        <dbReference type="Pfam" id="PF20659"/>
    </source>
</evidence>
<comment type="catalytic activity">
    <reaction evidence="6">
        <text>glyoxylate + acetyl-CoA + H2O = (S)-malate + CoA + H(+)</text>
        <dbReference type="Rhea" id="RHEA:18181"/>
        <dbReference type="ChEBI" id="CHEBI:15377"/>
        <dbReference type="ChEBI" id="CHEBI:15378"/>
        <dbReference type="ChEBI" id="CHEBI:15589"/>
        <dbReference type="ChEBI" id="CHEBI:36655"/>
        <dbReference type="ChEBI" id="CHEBI:57287"/>
        <dbReference type="ChEBI" id="CHEBI:57288"/>
        <dbReference type="EC" id="2.3.3.9"/>
    </reaction>
</comment>
<dbReference type="FunFam" id="1.20.1220.12:FF:000001">
    <property type="entry name" value="Malate synthase"/>
    <property type="match status" value="1"/>
</dbReference>
<evidence type="ECO:0000256" key="7">
    <source>
        <dbReference type="PIRSR" id="PIRSR001363-1"/>
    </source>
</evidence>
<feature type="active site" description="Proton acceptor" evidence="7">
    <location>
        <position position="165"/>
    </location>
</feature>
<proteinExistence type="inferred from homology"/>
<sequence>MNLNLSAKNISADLSHKKIPEKYQYLFSEKYFLFLNAVLEKMVSGHQKLMLQRNSHLENGYDYDFLKETQSIRESNWKINPIPEELLNRQVEITGPVEKKMIINALNSNVKVFMADFEDSFSPTWEKVLAGQHYLREANNRTIDFIDDRGKQYALNEQVAILFCRVRGLHLNEKNIFFKNEVIPGCLLDFTMYFFHNYQILINKKTAPYFYIPKLESHEEAKWWSDVFKFTENYFGLDEGTIKATVLIETLPAVFEMEEILYSLKEHIVALNCGRWDYIFSFIKTQSNDPTKVLPDRKSVTMDKHFLKSYSKLLVNTCHKRGALAMGGMSAFIPSKNPEENKQVMLKIKNDKILEVKNGHDGTWIAHPGLAEVALSTFKTAFSDSPNQIGFMNKSLSISKEDLLTPCSGPKTMNGLIENIFVSLNYLEAWLMGNGCVPINGLMEDVATAEISRASIWQWIKHNQSLDCGQLVTRKLVKEILLEQKLLIIKSIDRVHKFEQASKLLEQLILDDEFVPFLTLSAYELIN</sequence>
<evidence type="ECO:0000313" key="11">
    <source>
        <dbReference type="Proteomes" id="UP000242175"/>
    </source>
</evidence>
<dbReference type="KEGG" id="pmai:CF386_05120"/>
<dbReference type="PANTHER" id="PTHR42902">
    <property type="entry name" value="MALATE SYNTHASE"/>
    <property type="match status" value="1"/>
</dbReference>
<dbReference type="GO" id="GO:0004474">
    <property type="term" value="F:malate synthase activity"/>
    <property type="evidence" value="ECO:0007669"/>
    <property type="project" value="UniProtKB-EC"/>
</dbReference>
<name>A0A220VDK4_9GAMM</name>
<organism evidence="10 11">
    <name type="scientific">Paraphotobacterium marinum</name>
    <dbReference type="NCBI Taxonomy" id="1755811"/>
    <lineage>
        <taxon>Bacteria</taxon>
        <taxon>Pseudomonadati</taxon>
        <taxon>Pseudomonadota</taxon>
        <taxon>Gammaproteobacteria</taxon>
        <taxon>Vibrionales</taxon>
        <taxon>Vibrionaceae</taxon>
        <taxon>Paraphotobacterium</taxon>
    </lineage>
</organism>
<protein>
    <recommendedName>
        <fullName evidence="2">malate synthase</fullName>
        <ecNumber evidence="2">2.3.3.9</ecNumber>
    </recommendedName>
</protein>
<keyword evidence="4" id="KW-0816">Tricarboxylic acid cycle</keyword>
<dbReference type="InterPro" id="IPR044856">
    <property type="entry name" value="Malate_synth_C_sf"/>
</dbReference>
<dbReference type="SUPFAM" id="SSF51645">
    <property type="entry name" value="Malate synthase G"/>
    <property type="match status" value="1"/>
</dbReference>
<dbReference type="InterPro" id="IPR048355">
    <property type="entry name" value="MS_C"/>
</dbReference>
<dbReference type="EC" id="2.3.3.9" evidence="2"/>
<dbReference type="InterPro" id="IPR046363">
    <property type="entry name" value="MS_N_TIM-barrel_dom"/>
</dbReference>
<feature type="domain" description="Malate synthase C-terminal" evidence="9">
    <location>
        <begin position="411"/>
        <end position="526"/>
    </location>
</feature>
<dbReference type="Pfam" id="PF01274">
    <property type="entry name" value="MS_TIM-barrel"/>
    <property type="match status" value="1"/>
</dbReference>
<feature type="domain" description="Malate synthase TIM barrel" evidence="8">
    <location>
        <begin position="162"/>
        <end position="405"/>
    </location>
</feature>
<dbReference type="GO" id="GO:0005737">
    <property type="term" value="C:cytoplasm"/>
    <property type="evidence" value="ECO:0007669"/>
    <property type="project" value="TreeGrafter"/>
</dbReference>
<evidence type="ECO:0000256" key="1">
    <source>
        <dbReference type="ARBA" id="ARBA00006394"/>
    </source>
</evidence>
<dbReference type="GO" id="GO:0006099">
    <property type="term" value="P:tricarboxylic acid cycle"/>
    <property type="evidence" value="ECO:0007669"/>
    <property type="project" value="UniProtKB-KW"/>
</dbReference>
<evidence type="ECO:0000259" key="8">
    <source>
        <dbReference type="Pfam" id="PF01274"/>
    </source>
</evidence>
<dbReference type="EMBL" id="CP022355">
    <property type="protein sequence ID" value="ASK78429.1"/>
    <property type="molecule type" value="Genomic_DNA"/>
</dbReference>
<dbReference type="Gene3D" id="3.20.20.360">
    <property type="entry name" value="Malate synthase, domain 3"/>
    <property type="match status" value="1"/>
</dbReference>
<dbReference type="InterPro" id="IPR011076">
    <property type="entry name" value="Malate_synth_sf"/>
</dbReference>
<comment type="similarity">
    <text evidence="1">Belongs to the malate synthase family.</text>
</comment>
<evidence type="ECO:0000256" key="2">
    <source>
        <dbReference type="ARBA" id="ARBA00012636"/>
    </source>
</evidence>
<dbReference type="PANTHER" id="PTHR42902:SF1">
    <property type="entry name" value="MALATE SYNTHASE 1-RELATED"/>
    <property type="match status" value="1"/>
</dbReference>
<keyword evidence="5" id="KW-0808">Transferase</keyword>
<dbReference type="InterPro" id="IPR001465">
    <property type="entry name" value="Malate_synthase_TIM"/>
</dbReference>
<evidence type="ECO:0000256" key="3">
    <source>
        <dbReference type="ARBA" id="ARBA00022435"/>
    </source>
</evidence>
<dbReference type="Proteomes" id="UP000242175">
    <property type="component" value="Chromosome large"/>
</dbReference>
<reference evidence="10 11" key="1">
    <citation type="journal article" date="2016" name="Int. J. Syst. Evol. Microbiol.">
        <title>Paraphotobacterium marinum gen. nov., sp. nov., a member of the family Vibrionaceae, isolated from surface seawater.</title>
        <authorList>
            <person name="Huang Z."/>
            <person name="Dong C."/>
            <person name="Shao Z."/>
        </authorList>
    </citation>
    <scope>NUCLEOTIDE SEQUENCE [LARGE SCALE GENOMIC DNA]</scope>
    <source>
        <strain evidence="10 11">NSCS20N07D</strain>
    </source>
</reference>
<dbReference type="OrthoDB" id="9768429at2"/>
<dbReference type="RefSeq" id="WP_089073337.1">
    <property type="nucleotide sequence ID" value="NZ_CBCSAM010000001.1"/>
</dbReference>
<evidence type="ECO:0000256" key="5">
    <source>
        <dbReference type="ARBA" id="ARBA00022679"/>
    </source>
</evidence>
<dbReference type="CDD" id="cd00727">
    <property type="entry name" value="malate_synt_A"/>
    <property type="match status" value="1"/>
</dbReference>
<keyword evidence="11" id="KW-1185">Reference proteome</keyword>
<feature type="active site" description="Proton donor" evidence="7">
    <location>
        <position position="445"/>
    </location>
</feature>